<proteinExistence type="inferred from homology"/>
<dbReference type="PANTHER" id="PTHR42687:SF1">
    <property type="entry name" value="L-THREONINE 3-DEHYDROGENASE, MITOCHONDRIAL"/>
    <property type="match status" value="1"/>
</dbReference>
<sequence>MREEKILVIGACGQLGRELTLALKEKYGKKAVIACDRLEPARAKVSEVKYIRLDVMNKAHLQLVMVDEKVTQVYLLAAMLSASGEKDPSMAWQVNMDGLLNVLELSVRYGIAKVFWPSSIAVFGPESPKINCGQHAFTIPTTVYGISKLSGEYWCRYYFEKFGLDVRSLRYPGLVSHKALPGGGTTDYAVDIFYKANAGEKFSCFLKPDTALPMMFMDDAVRATLELMDAPRDNISVRTSYNLSSVSFTPAELAAEIRKVERDFQIVYLPDFRQEIADSWPASINDDRAREDWGWSPRFGTVEIVKVMLENVNVEKVVEVSAT</sequence>
<reference evidence="3" key="1">
    <citation type="submission" date="2019-11" db="EMBL/GenBank/DDBJ databases">
        <title>Description of Pedobacter sp. LMG 31464T.</title>
        <authorList>
            <person name="Carlier A."/>
            <person name="Qi S."/>
            <person name="Vandamme P."/>
        </authorList>
    </citation>
    <scope>NUCLEOTIDE SEQUENCE</scope>
    <source>
        <strain evidence="3">LMG 31464</strain>
    </source>
</reference>
<dbReference type="Pfam" id="PF01370">
    <property type="entry name" value="Epimerase"/>
    <property type="match status" value="1"/>
</dbReference>
<name>A0A923E1R9_9SPHI</name>
<comment type="similarity">
    <text evidence="1">Belongs to the NAD(P)-dependent epimerase/dehydratase family.</text>
</comment>
<keyword evidence="4" id="KW-1185">Reference proteome</keyword>
<organism evidence="3 4">
    <name type="scientific">Pedobacter planticolens</name>
    <dbReference type="NCBI Taxonomy" id="2679964"/>
    <lineage>
        <taxon>Bacteria</taxon>
        <taxon>Pseudomonadati</taxon>
        <taxon>Bacteroidota</taxon>
        <taxon>Sphingobacteriia</taxon>
        <taxon>Sphingobacteriales</taxon>
        <taxon>Sphingobacteriaceae</taxon>
        <taxon>Pedobacter</taxon>
    </lineage>
</organism>
<dbReference type="InterPro" id="IPR001509">
    <property type="entry name" value="Epimerase_deHydtase"/>
</dbReference>
<protein>
    <submittedName>
        <fullName evidence="3">NAD-dependent epimerase/dehydratase family protein</fullName>
    </submittedName>
</protein>
<dbReference type="PANTHER" id="PTHR42687">
    <property type="entry name" value="L-THREONINE 3-DEHYDROGENASE"/>
    <property type="match status" value="1"/>
</dbReference>
<dbReference type="RefSeq" id="WP_182923436.1">
    <property type="nucleotide sequence ID" value="NZ_WNXD01000002.1"/>
</dbReference>
<feature type="domain" description="NAD-dependent epimerase/dehydratase" evidence="2">
    <location>
        <begin position="6"/>
        <end position="235"/>
    </location>
</feature>
<dbReference type="EMBL" id="WNXD01000002">
    <property type="protein sequence ID" value="MBB2146798.1"/>
    <property type="molecule type" value="Genomic_DNA"/>
</dbReference>
<evidence type="ECO:0000259" key="2">
    <source>
        <dbReference type="Pfam" id="PF01370"/>
    </source>
</evidence>
<dbReference type="GO" id="GO:0008743">
    <property type="term" value="F:L-threonine 3-dehydrogenase activity"/>
    <property type="evidence" value="ECO:0007669"/>
    <property type="project" value="TreeGrafter"/>
</dbReference>
<dbReference type="GO" id="GO:0006567">
    <property type="term" value="P:L-threonine catabolic process"/>
    <property type="evidence" value="ECO:0007669"/>
    <property type="project" value="TreeGrafter"/>
</dbReference>
<dbReference type="AlphaFoldDB" id="A0A923E1R9"/>
<dbReference type="Gene3D" id="3.40.50.720">
    <property type="entry name" value="NAD(P)-binding Rossmann-like Domain"/>
    <property type="match status" value="1"/>
</dbReference>
<dbReference type="InterPro" id="IPR051225">
    <property type="entry name" value="NAD(P)_epim/dehydratase"/>
</dbReference>
<evidence type="ECO:0000313" key="3">
    <source>
        <dbReference type="EMBL" id="MBB2146798.1"/>
    </source>
</evidence>
<evidence type="ECO:0000313" key="4">
    <source>
        <dbReference type="Proteomes" id="UP000601055"/>
    </source>
</evidence>
<dbReference type="InterPro" id="IPR036291">
    <property type="entry name" value="NAD(P)-bd_dom_sf"/>
</dbReference>
<gene>
    <name evidence="3" type="ORF">GM921_14945</name>
</gene>
<accession>A0A923E1R9</accession>
<comment type="caution">
    <text evidence="3">The sequence shown here is derived from an EMBL/GenBank/DDBJ whole genome shotgun (WGS) entry which is preliminary data.</text>
</comment>
<evidence type="ECO:0000256" key="1">
    <source>
        <dbReference type="ARBA" id="ARBA00007637"/>
    </source>
</evidence>
<dbReference type="SUPFAM" id="SSF51735">
    <property type="entry name" value="NAD(P)-binding Rossmann-fold domains"/>
    <property type="match status" value="1"/>
</dbReference>
<dbReference type="Proteomes" id="UP000601055">
    <property type="component" value="Unassembled WGS sequence"/>
</dbReference>